<protein>
    <submittedName>
        <fullName evidence="1">Arabinose-5-phosphate isomerase</fullName>
    </submittedName>
</protein>
<organism evidence="1 2">
    <name type="scientific">Vigna unguiculata</name>
    <name type="common">Cowpea</name>
    <dbReference type="NCBI Taxonomy" id="3917"/>
    <lineage>
        <taxon>Eukaryota</taxon>
        <taxon>Viridiplantae</taxon>
        <taxon>Streptophyta</taxon>
        <taxon>Embryophyta</taxon>
        <taxon>Tracheophyta</taxon>
        <taxon>Spermatophyta</taxon>
        <taxon>Magnoliopsida</taxon>
        <taxon>eudicotyledons</taxon>
        <taxon>Gunneridae</taxon>
        <taxon>Pentapetalae</taxon>
        <taxon>rosids</taxon>
        <taxon>fabids</taxon>
        <taxon>Fabales</taxon>
        <taxon>Fabaceae</taxon>
        <taxon>Papilionoideae</taxon>
        <taxon>50 kb inversion clade</taxon>
        <taxon>NPAAA clade</taxon>
        <taxon>indigoferoid/millettioid clade</taxon>
        <taxon>Phaseoleae</taxon>
        <taxon>Vigna</taxon>
    </lineage>
</organism>
<evidence type="ECO:0000313" key="2">
    <source>
        <dbReference type="Proteomes" id="UP000501690"/>
    </source>
</evidence>
<keyword evidence="2" id="KW-1185">Reference proteome</keyword>
<dbReference type="GO" id="GO:0016853">
    <property type="term" value="F:isomerase activity"/>
    <property type="evidence" value="ECO:0007669"/>
    <property type="project" value="UniProtKB-KW"/>
</dbReference>
<dbReference type="Proteomes" id="UP000501690">
    <property type="component" value="Linkage Group LG10"/>
</dbReference>
<keyword evidence="1" id="KW-0413">Isomerase</keyword>
<dbReference type="AlphaFoldDB" id="A0A4D6N7Q4"/>
<evidence type="ECO:0000313" key="1">
    <source>
        <dbReference type="EMBL" id="QCE09883.1"/>
    </source>
</evidence>
<gene>
    <name evidence="1" type="ORF">DEO72_LG10g1106</name>
</gene>
<sequence length="102" mass="11580">MSLTALFMSQQSHLNFFFKHIYHSKTLALTCTLLNAAGTVFFTGVGKPDFAAHKISQTLMAITLMEVRNLTKEEYAANNPVDKIEKRLIFKGRSDAQERKKK</sequence>
<reference evidence="1 2" key="1">
    <citation type="submission" date="2019-04" db="EMBL/GenBank/DDBJ databases">
        <title>An improved genome assembly and genetic linkage map for asparagus bean, Vigna unguiculata ssp. sesquipedialis.</title>
        <authorList>
            <person name="Xia Q."/>
            <person name="Zhang R."/>
            <person name="Dong Y."/>
        </authorList>
    </citation>
    <scope>NUCLEOTIDE SEQUENCE [LARGE SCALE GENOMIC DNA]</scope>
    <source>
        <tissue evidence="1">Leaf</tissue>
    </source>
</reference>
<dbReference type="PANTHER" id="PTHR47476:SF2">
    <property type="entry name" value="ARABINOSE 5-PHOSPHATE ISOMERASE-RELATED"/>
    <property type="match status" value="1"/>
</dbReference>
<name>A0A4D6N7Q4_VIGUN</name>
<dbReference type="PANTHER" id="PTHR47476">
    <property type="match status" value="1"/>
</dbReference>
<accession>A0A4D6N7Q4</accession>
<proteinExistence type="predicted"/>
<dbReference type="EMBL" id="CP039354">
    <property type="protein sequence ID" value="QCE09883.1"/>
    <property type="molecule type" value="Genomic_DNA"/>
</dbReference>